<dbReference type="Proteomes" id="UP000239469">
    <property type="component" value="Unassembled WGS sequence"/>
</dbReference>
<accession>A0A2S9WZ16</accession>
<dbReference type="OrthoDB" id="9134780at2"/>
<gene>
    <name evidence="1" type="ORF">BUE93_20785</name>
</gene>
<dbReference type="EMBL" id="MTBD01000058">
    <property type="protein sequence ID" value="PRP68704.1"/>
    <property type="molecule type" value="Genomic_DNA"/>
</dbReference>
<comment type="caution">
    <text evidence="1">The sequence shown here is derived from an EMBL/GenBank/DDBJ whole genome shotgun (WGS) entry which is preliminary data.</text>
</comment>
<proteinExistence type="predicted"/>
<organism evidence="1 2">
    <name type="scientific">Chromobacterium amazonense</name>
    <dbReference type="NCBI Taxonomy" id="1382803"/>
    <lineage>
        <taxon>Bacteria</taxon>
        <taxon>Pseudomonadati</taxon>
        <taxon>Pseudomonadota</taxon>
        <taxon>Betaproteobacteria</taxon>
        <taxon>Neisseriales</taxon>
        <taxon>Chromobacteriaceae</taxon>
        <taxon>Chromobacterium</taxon>
    </lineage>
</organism>
<name>A0A2S9WZ16_9NEIS</name>
<reference evidence="1 2" key="1">
    <citation type="submission" date="2017-01" db="EMBL/GenBank/DDBJ databases">
        <title>New insights into the genetic diversity of Chromobacterium isolated from tropical freshwater lake.</title>
        <authorList>
            <person name="Santos A.B."/>
            <person name="Nascimento A.M."/>
            <person name="Da Silva P.C."/>
        </authorList>
    </citation>
    <scope>NUCLEOTIDE SEQUENCE [LARGE SCALE GENOMIC DNA]</scope>
    <source>
        <strain evidence="1 2">56AF</strain>
    </source>
</reference>
<dbReference type="AlphaFoldDB" id="A0A2S9WZ16"/>
<dbReference type="RefSeq" id="WP_106078112.1">
    <property type="nucleotide sequence ID" value="NZ_MTBD01000058.1"/>
</dbReference>
<protein>
    <submittedName>
        <fullName evidence="1">Uncharacterized protein</fullName>
    </submittedName>
</protein>
<evidence type="ECO:0000313" key="2">
    <source>
        <dbReference type="Proteomes" id="UP000239469"/>
    </source>
</evidence>
<evidence type="ECO:0000313" key="1">
    <source>
        <dbReference type="EMBL" id="PRP68704.1"/>
    </source>
</evidence>
<sequence>MNGTKLNAKVWAGYAKAAKKIGTPYQHYRPSSASNPLAAGNRLADLPVSLNAEDPRFARPNVYGKPTWYAIADGSQLKVGDYIVGIEGTLFVAALQQLLPIFMVDCNRTISILRETRADGFGQLPYGGDTPDIEQPLMAGWPASVLQGPKGEKNETGLPGDVRTPWWAILLPAWPTVTIRTSDIITDDLGRRYIVSSAELTDLGWRLTATQKQV</sequence>